<dbReference type="GO" id="GO:0005524">
    <property type="term" value="F:ATP binding"/>
    <property type="evidence" value="ECO:0007669"/>
    <property type="project" value="InterPro"/>
</dbReference>
<dbReference type="SUPFAM" id="SSF52540">
    <property type="entry name" value="P-loop containing nucleoside triphosphate hydrolases"/>
    <property type="match status" value="1"/>
</dbReference>
<dbReference type="PANTHER" id="PTHR47691:SF3">
    <property type="entry name" value="HTH-TYPE TRANSCRIPTIONAL REGULATOR RV0890C-RELATED"/>
    <property type="match status" value="1"/>
</dbReference>
<sequence>MGEVFLARVEGSAETLVVKRILPHLTENPRFLRLFLDETRIASRLVHPNIARIHELGEADGTWFVAMEHVDGKDLREMLKRTREQGHHVPLQIAVAIAVEVARGLHYAHQATDAQGRSLRIVHRDISPHNVLIGRDGSVKLIDFGVAKAANKSVHTGTGILKGKFPYMSPEQANALPVDPRTDVFALGIVLWEMLCARYLFRGKTDAATLKLVREAMVPVPSSLRDDIPEALDRVLLTALQRDAAERYPTAEAFREALAGVLANLAVPNVAKWVQEYDDVPGLDESLVEAESIEAEKASDETQLESHEQPTVADAPSRTGNPVRVRPTRSERSALSDTSTSERNLEQVKQLLAQVAGRPTNIGPQATSFVGRVAELADLHQLFRQGARLITLLGPGGTGKTRLSLQFGSQLVTHFQSVNERGRKRGGVWFCDLTEAKDREGVCAAVARALGVPLIGGDAVTQLGHAIVARGETLLVLDNFEQVVALAHETVGTWHKLAPKARFVVSSRELLKIADETVFEVPPLRVPRDAKDARSAEAVQLFIERSRAVKPGWEPVDSELAAIAEICKQLDGMPLAIELAAGRMGVVNPSQLVTRLPRRFDVLVDRKSDSDRQATLRGAIDWSWNNLSAVEASLLAQLSTFRGGFLPDAAEAVAQLPGRVPPMEVLFTLRSKSLVRVYFPTGDENQPRFGLYETIREYAWEKLQSMPELYGARARHARWYLDFGLRTATRAESSKPLLDALDIERENLAVIFERRLDEPQGAPDALSAVLALDPLLTTRGPFGLHMELLDRVVDHLGDEPALLTSALEARARARLGRGRANDAEADLLVADELARDAGDEHAQGRLAVVLAMVERQKGMKREARARFERAIEILGRVGDERMRGRAVSNLAVVEHELGEDDTALETYDRALAIHRAAGDRRYEGITLANQGVVQQGLGLLKAARANYQAALAIHRELGSRRSEGICHINLGDLAIEFEHPGQALAHFESALQLVRDVGALRFEGITLLQLASLHQQYGEYDDAMRRLPEAVEVLREVGDQRYLGLAFGMRAAIWALTGNLAAAEEEMVEATRVLTDVKDKSFLDALDLYRGHIELGHVITTRSELQARVLEDRLRKRITSASQRGAPDETNPEGAPSPADRSEYVRAALRSLRGAMADAGRTP</sequence>
<dbReference type="CDD" id="cd14014">
    <property type="entry name" value="STKc_PknB_like"/>
    <property type="match status" value="1"/>
</dbReference>
<dbReference type="PROSITE" id="PS00109">
    <property type="entry name" value="PROTEIN_KINASE_TYR"/>
    <property type="match status" value="1"/>
</dbReference>
<gene>
    <name evidence="3" type="ORF">DI536_25375</name>
</gene>
<dbReference type="SUPFAM" id="SSF48452">
    <property type="entry name" value="TPR-like"/>
    <property type="match status" value="2"/>
</dbReference>
<dbReference type="Proteomes" id="UP000249061">
    <property type="component" value="Unassembled WGS sequence"/>
</dbReference>
<dbReference type="InterPro" id="IPR011009">
    <property type="entry name" value="Kinase-like_dom_sf"/>
</dbReference>
<dbReference type="Pfam" id="PF17874">
    <property type="entry name" value="TPR_MalT"/>
    <property type="match status" value="1"/>
</dbReference>
<dbReference type="SUPFAM" id="SSF56112">
    <property type="entry name" value="Protein kinase-like (PK-like)"/>
    <property type="match status" value="1"/>
</dbReference>
<dbReference type="Gene3D" id="1.10.510.10">
    <property type="entry name" value="Transferase(Phosphotransferase) domain 1"/>
    <property type="match status" value="1"/>
</dbReference>
<feature type="compositionally biased region" description="Basic and acidic residues" evidence="1">
    <location>
        <begin position="294"/>
        <end position="308"/>
    </location>
</feature>
<dbReference type="InterPro" id="IPR011990">
    <property type="entry name" value="TPR-like_helical_dom_sf"/>
</dbReference>
<dbReference type="AlphaFoldDB" id="A0A2W5SZ27"/>
<dbReference type="InterPro" id="IPR000719">
    <property type="entry name" value="Prot_kinase_dom"/>
</dbReference>
<dbReference type="PANTHER" id="PTHR47691">
    <property type="entry name" value="REGULATOR-RELATED"/>
    <property type="match status" value="1"/>
</dbReference>
<dbReference type="Gene3D" id="3.40.50.300">
    <property type="entry name" value="P-loop containing nucleotide triphosphate hydrolases"/>
    <property type="match status" value="1"/>
</dbReference>
<feature type="region of interest" description="Disordered" evidence="1">
    <location>
        <begin position="1118"/>
        <end position="1143"/>
    </location>
</feature>
<dbReference type="Pfam" id="PF13401">
    <property type="entry name" value="AAA_22"/>
    <property type="match status" value="1"/>
</dbReference>
<dbReference type="Pfam" id="PF00069">
    <property type="entry name" value="Pkinase"/>
    <property type="match status" value="1"/>
</dbReference>
<dbReference type="GO" id="GO:0016887">
    <property type="term" value="F:ATP hydrolysis activity"/>
    <property type="evidence" value="ECO:0007669"/>
    <property type="project" value="InterPro"/>
</dbReference>
<dbReference type="GO" id="GO:0004672">
    <property type="term" value="F:protein kinase activity"/>
    <property type="evidence" value="ECO:0007669"/>
    <property type="project" value="InterPro"/>
</dbReference>
<organism evidence="3 4">
    <name type="scientific">Archangium gephyra</name>
    <dbReference type="NCBI Taxonomy" id="48"/>
    <lineage>
        <taxon>Bacteria</taxon>
        <taxon>Pseudomonadati</taxon>
        <taxon>Myxococcota</taxon>
        <taxon>Myxococcia</taxon>
        <taxon>Myxococcales</taxon>
        <taxon>Cystobacterineae</taxon>
        <taxon>Archangiaceae</taxon>
        <taxon>Archangium</taxon>
    </lineage>
</organism>
<dbReference type="SMART" id="SM00028">
    <property type="entry name" value="TPR"/>
    <property type="match status" value="5"/>
</dbReference>
<accession>A0A2W5SZ27</accession>
<dbReference type="EMBL" id="QFQP01000026">
    <property type="protein sequence ID" value="PZR08240.1"/>
    <property type="molecule type" value="Genomic_DNA"/>
</dbReference>
<name>A0A2W5SZ27_9BACT</name>
<feature type="domain" description="Protein kinase" evidence="2">
    <location>
        <begin position="1"/>
        <end position="259"/>
    </location>
</feature>
<dbReference type="InterPro" id="IPR008266">
    <property type="entry name" value="Tyr_kinase_AS"/>
</dbReference>
<evidence type="ECO:0000256" key="1">
    <source>
        <dbReference type="SAM" id="MobiDB-lite"/>
    </source>
</evidence>
<dbReference type="InterPro" id="IPR027417">
    <property type="entry name" value="P-loop_NTPase"/>
</dbReference>
<comment type="caution">
    <text evidence="3">The sequence shown here is derived from an EMBL/GenBank/DDBJ whole genome shotgun (WGS) entry which is preliminary data.</text>
</comment>
<proteinExistence type="predicted"/>
<feature type="region of interest" description="Disordered" evidence="1">
    <location>
        <begin position="294"/>
        <end position="343"/>
    </location>
</feature>
<dbReference type="PROSITE" id="PS50011">
    <property type="entry name" value="PROTEIN_KINASE_DOM"/>
    <property type="match status" value="1"/>
</dbReference>
<dbReference type="InterPro" id="IPR049945">
    <property type="entry name" value="AAA_22"/>
</dbReference>
<dbReference type="InterPro" id="IPR019734">
    <property type="entry name" value="TPR_rpt"/>
</dbReference>
<protein>
    <recommendedName>
        <fullName evidence="2">Protein kinase domain-containing protein</fullName>
    </recommendedName>
</protein>
<dbReference type="Gene3D" id="3.30.200.20">
    <property type="entry name" value="Phosphorylase Kinase, domain 1"/>
    <property type="match status" value="1"/>
</dbReference>
<evidence type="ECO:0000313" key="3">
    <source>
        <dbReference type="EMBL" id="PZR08240.1"/>
    </source>
</evidence>
<dbReference type="Gene3D" id="1.25.40.10">
    <property type="entry name" value="Tetratricopeptide repeat domain"/>
    <property type="match status" value="1"/>
</dbReference>
<evidence type="ECO:0000313" key="4">
    <source>
        <dbReference type="Proteomes" id="UP000249061"/>
    </source>
</evidence>
<reference evidence="3 4" key="1">
    <citation type="submission" date="2017-08" db="EMBL/GenBank/DDBJ databases">
        <title>Infants hospitalized years apart are colonized by the same room-sourced microbial strains.</title>
        <authorList>
            <person name="Brooks B."/>
            <person name="Olm M.R."/>
            <person name="Firek B.A."/>
            <person name="Baker R."/>
            <person name="Thomas B.C."/>
            <person name="Morowitz M.J."/>
            <person name="Banfield J.F."/>
        </authorList>
    </citation>
    <scope>NUCLEOTIDE SEQUENCE [LARGE SCALE GENOMIC DNA]</scope>
    <source>
        <strain evidence="3">S2_003_000_R2_14</strain>
    </source>
</reference>
<dbReference type="InterPro" id="IPR041617">
    <property type="entry name" value="TPR_MalT"/>
</dbReference>
<evidence type="ECO:0000259" key="2">
    <source>
        <dbReference type="PROSITE" id="PS50011"/>
    </source>
</evidence>